<sequence length="128" mass="14946">MDKDHLTDIASREDIEYLMWAFYEKALKDPTIGLFFTEIAQINLKDHIPHITDFWEQQLFYTGNYKKNVLQIHQNLHQKKSMEKIHFNAWLALFTSTVDANFSGTKAKLMKTRALSIATVIQLKTGQN</sequence>
<protein>
    <submittedName>
        <fullName evidence="1">Group III truncated hemoglobin</fullName>
    </submittedName>
</protein>
<dbReference type="SUPFAM" id="SSF46458">
    <property type="entry name" value="Globin-like"/>
    <property type="match status" value="1"/>
</dbReference>
<organism evidence="1 2">
    <name type="scientific">Aquimarina rubra</name>
    <dbReference type="NCBI Taxonomy" id="1920033"/>
    <lineage>
        <taxon>Bacteria</taxon>
        <taxon>Pseudomonadati</taxon>
        <taxon>Bacteroidota</taxon>
        <taxon>Flavobacteriia</taxon>
        <taxon>Flavobacteriales</taxon>
        <taxon>Flavobacteriaceae</taxon>
        <taxon>Aquimarina</taxon>
    </lineage>
</organism>
<gene>
    <name evidence="1" type="ORF">ACFSR1_19820</name>
</gene>
<proteinExistence type="predicted"/>
<dbReference type="CDD" id="cd08916">
    <property type="entry name" value="TrHb3_P"/>
    <property type="match status" value="1"/>
</dbReference>
<dbReference type="InterPro" id="IPR012292">
    <property type="entry name" value="Globin/Proto"/>
</dbReference>
<accession>A0ABW5LJF3</accession>
<reference evidence="2" key="1">
    <citation type="journal article" date="2019" name="Int. J. Syst. Evol. Microbiol.">
        <title>The Global Catalogue of Microorganisms (GCM) 10K type strain sequencing project: providing services to taxonomists for standard genome sequencing and annotation.</title>
        <authorList>
            <consortium name="The Broad Institute Genomics Platform"/>
            <consortium name="The Broad Institute Genome Sequencing Center for Infectious Disease"/>
            <person name="Wu L."/>
            <person name="Ma J."/>
        </authorList>
    </citation>
    <scope>NUCLEOTIDE SEQUENCE [LARGE SCALE GENOMIC DNA]</scope>
    <source>
        <strain evidence="2">KCTC 52274</strain>
    </source>
</reference>
<evidence type="ECO:0000313" key="2">
    <source>
        <dbReference type="Proteomes" id="UP001597319"/>
    </source>
</evidence>
<dbReference type="InterPro" id="IPR009050">
    <property type="entry name" value="Globin-like_sf"/>
</dbReference>
<dbReference type="Gene3D" id="1.10.490.10">
    <property type="entry name" value="Globins"/>
    <property type="match status" value="1"/>
</dbReference>
<dbReference type="RefSeq" id="WP_378294785.1">
    <property type="nucleotide sequence ID" value="NZ_JBHULE010000035.1"/>
</dbReference>
<dbReference type="EMBL" id="JBHULE010000035">
    <property type="protein sequence ID" value="MFD2564935.1"/>
    <property type="molecule type" value="Genomic_DNA"/>
</dbReference>
<dbReference type="Proteomes" id="UP001597319">
    <property type="component" value="Unassembled WGS sequence"/>
</dbReference>
<name>A0ABW5LJF3_9FLAO</name>
<comment type="caution">
    <text evidence="1">The sequence shown here is derived from an EMBL/GenBank/DDBJ whole genome shotgun (WGS) entry which is preliminary data.</text>
</comment>
<evidence type="ECO:0000313" key="1">
    <source>
        <dbReference type="EMBL" id="MFD2564935.1"/>
    </source>
</evidence>
<keyword evidence="2" id="KW-1185">Reference proteome</keyword>